<evidence type="ECO:0000313" key="12">
    <source>
        <dbReference type="Proteomes" id="UP000054549"/>
    </source>
</evidence>
<evidence type="ECO:0000256" key="3">
    <source>
        <dbReference type="ARBA" id="ARBA00022552"/>
    </source>
</evidence>
<comment type="subcellular location">
    <subcellularLocation>
        <location evidence="1">Nucleus</location>
        <location evidence="1">Nucleolus</location>
    </subcellularLocation>
</comment>
<dbReference type="Pfam" id="PF23769">
    <property type="entry name" value="Beta-prop_WDR75_2nd"/>
    <property type="match status" value="1"/>
</dbReference>
<keyword evidence="6" id="KW-0804">Transcription</keyword>
<dbReference type="GO" id="GO:0006364">
    <property type="term" value="P:rRNA processing"/>
    <property type="evidence" value="ECO:0007669"/>
    <property type="project" value="UniProtKB-KW"/>
</dbReference>
<keyword evidence="12" id="KW-1185">Reference proteome</keyword>
<dbReference type="OrthoDB" id="4096at2759"/>
<dbReference type="InterPro" id="IPR001680">
    <property type="entry name" value="WD40_rpt"/>
</dbReference>
<feature type="domain" description="WD repeat-containing protein 75 second beta-propeller" evidence="10">
    <location>
        <begin position="418"/>
        <end position="723"/>
    </location>
</feature>
<dbReference type="InterPro" id="IPR015943">
    <property type="entry name" value="WD40/YVTN_repeat-like_dom_sf"/>
</dbReference>
<dbReference type="PROSITE" id="PS50082">
    <property type="entry name" value="WD_REPEATS_2"/>
    <property type="match status" value="3"/>
</dbReference>
<feature type="region of interest" description="Disordered" evidence="9">
    <location>
        <begin position="907"/>
        <end position="963"/>
    </location>
</feature>
<keyword evidence="5" id="KW-0677">Repeat</keyword>
<feature type="region of interest" description="Disordered" evidence="9">
    <location>
        <begin position="1"/>
        <end position="40"/>
    </location>
</feature>
<organism evidence="11 12">
    <name type="scientific">Amanita muscaria (strain Koide BX008)</name>
    <dbReference type="NCBI Taxonomy" id="946122"/>
    <lineage>
        <taxon>Eukaryota</taxon>
        <taxon>Fungi</taxon>
        <taxon>Dikarya</taxon>
        <taxon>Basidiomycota</taxon>
        <taxon>Agaricomycotina</taxon>
        <taxon>Agaricomycetes</taxon>
        <taxon>Agaricomycetidae</taxon>
        <taxon>Agaricales</taxon>
        <taxon>Pluteineae</taxon>
        <taxon>Amanitaceae</taxon>
        <taxon>Amanita</taxon>
    </lineage>
</organism>
<feature type="repeat" description="WD" evidence="8">
    <location>
        <begin position="523"/>
        <end position="558"/>
    </location>
</feature>
<protein>
    <recommendedName>
        <fullName evidence="10">WD repeat-containing protein 75 second beta-propeller domain-containing protein</fullName>
    </recommendedName>
</protein>
<dbReference type="SMART" id="SM00320">
    <property type="entry name" value="WD40"/>
    <property type="match status" value="5"/>
</dbReference>
<dbReference type="PROSITE" id="PS50294">
    <property type="entry name" value="WD_REPEATS_REGION"/>
    <property type="match status" value="1"/>
</dbReference>
<keyword evidence="3" id="KW-0698">rRNA processing</keyword>
<dbReference type="SUPFAM" id="SSF63829">
    <property type="entry name" value="Calcium-dependent phosphotriesterase"/>
    <property type="match status" value="1"/>
</dbReference>
<feature type="repeat" description="WD" evidence="8">
    <location>
        <begin position="305"/>
        <end position="346"/>
    </location>
</feature>
<dbReference type="InParanoid" id="A0A0C2T651"/>
<dbReference type="PANTHER" id="PTHR44215">
    <property type="entry name" value="WD REPEAT-CONTAINING PROTEIN 75"/>
    <property type="match status" value="1"/>
</dbReference>
<proteinExistence type="predicted"/>
<dbReference type="STRING" id="946122.A0A0C2T651"/>
<name>A0A0C2T651_AMAMK</name>
<dbReference type="GO" id="GO:0003723">
    <property type="term" value="F:RNA binding"/>
    <property type="evidence" value="ECO:0007669"/>
    <property type="project" value="InterPro"/>
</dbReference>
<reference evidence="11 12" key="1">
    <citation type="submission" date="2014-04" db="EMBL/GenBank/DDBJ databases">
        <title>Evolutionary Origins and Diversification of the Mycorrhizal Mutualists.</title>
        <authorList>
            <consortium name="DOE Joint Genome Institute"/>
            <consortium name="Mycorrhizal Genomics Consortium"/>
            <person name="Kohler A."/>
            <person name="Kuo A."/>
            <person name="Nagy L.G."/>
            <person name="Floudas D."/>
            <person name="Copeland A."/>
            <person name="Barry K.W."/>
            <person name="Cichocki N."/>
            <person name="Veneault-Fourrey C."/>
            <person name="LaButti K."/>
            <person name="Lindquist E.A."/>
            <person name="Lipzen A."/>
            <person name="Lundell T."/>
            <person name="Morin E."/>
            <person name="Murat C."/>
            <person name="Riley R."/>
            <person name="Ohm R."/>
            <person name="Sun H."/>
            <person name="Tunlid A."/>
            <person name="Henrissat B."/>
            <person name="Grigoriev I.V."/>
            <person name="Hibbett D.S."/>
            <person name="Martin F."/>
        </authorList>
    </citation>
    <scope>NUCLEOTIDE SEQUENCE [LARGE SCALE GENOMIC DNA]</scope>
    <source>
        <strain evidence="11 12">Koide BX008</strain>
    </source>
</reference>
<dbReference type="Pfam" id="PF23869">
    <property type="entry name" value="Beta-prop_WDR75_1st"/>
    <property type="match status" value="1"/>
</dbReference>
<keyword evidence="2" id="KW-0690">Ribosome biogenesis</keyword>
<evidence type="ECO:0000256" key="2">
    <source>
        <dbReference type="ARBA" id="ARBA00022517"/>
    </source>
</evidence>
<dbReference type="InterPro" id="IPR036322">
    <property type="entry name" value="WD40_repeat_dom_sf"/>
</dbReference>
<evidence type="ECO:0000256" key="9">
    <source>
        <dbReference type="SAM" id="MobiDB-lite"/>
    </source>
</evidence>
<accession>A0A0C2T651</accession>
<gene>
    <name evidence="11" type="ORF">M378DRAFT_188919</name>
</gene>
<evidence type="ECO:0000256" key="8">
    <source>
        <dbReference type="PROSITE-ProRule" id="PRU00221"/>
    </source>
</evidence>
<dbReference type="PANTHER" id="PTHR44215:SF1">
    <property type="entry name" value="WD REPEAT-CONTAINING PROTEIN 75"/>
    <property type="match status" value="1"/>
</dbReference>
<dbReference type="GO" id="GO:2000234">
    <property type="term" value="P:positive regulation of rRNA processing"/>
    <property type="evidence" value="ECO:0007669"/>
    <property type="project" value="TreeGrafter"/>
</dbReference>
<dbReference type="HOGENOM" id="CLU_005417_1_0_1"/>
<dbReference type="EMBL" id="KN818222">
    <property type="protein sequence ID" value="KIL71460.1"/>
    <property type="molecule type" value="Genomic_DNA"/>
</dbReference>
<dbReference type="FunCoup" id="A0A0C2T651">
    <property type="interactions" value="586"/>
</dbReference>
<evidence type="ECO:0000259" key="10">
    <source>
        <dbReference type="Pfam" id="PF23769"/>
    </source>
</evidence>
<keyword evidence="4 8" id="KW-0853">WD repeat</keyword>
<dbReference type="GO" id="GO:0045943">
    <property type="term" value="P:positive regulation of transcription by RNA polymerase I"/>
    <property type="evidence" value="ECO:0007669"/>
    <property type="project" value="InterPro"/>
</dbReference>
<dbReference type="AlphaFoldDB" id="A0A0C2T651"/>
<evidence type="ECO:0000256" key="6">
    <source>
        <dbReference type="ARBA" id="ARBA00023163"/>
    </source>
</evidence>
<sequence>MAALKARQSHKTPPSPNPETRSKQSTKKGKLKGKEKETVPCTAVKRPGQQSVDWEWAILADPSASRTPPVFTKDGSYFFSLVGSSIKIYSAATGQIVSTLSAPRSTKTTTESSLLTSAILSPWNAFQLITGSLDGRLMVWDFLDATLLHTIDVVRPIIHICAHEKFRNTVFVAASTSNTKNNDDGIVLQVSLNPDADRDSGSRKPPVITSIGKMRFPTGLAFSPSGTYLVATGGHKVYVATTSSFKSGFVKYVSPEHLTCLAFHPFEDHFATGDQKGVIRLWYCLNESLAFNVKGIEKRTQTASFHWHAHAVSSIAFTSNGAYLLSGGEEAVLVIWQMPSGRKEFVPRLGAPINAVSVSKGSSEESYLVGLADATYSFINPGSLRVSRSYSGIKLDTTSSHGQLASKMRPPFTVHAISSTLILPSSHPSALQIYSPYSSKLLYELEVTPSNRVSRRDEKPIVPPRVEKIAVSPLGQWMATIDTREEDETFHGEIYLKLWRWDSKNAIWILNTRIDRPHGSKRLTALSFSPSSASYLVTTGEDGVVKIWGIRTAKRKSGEVEEFWVTRSTFALRSQVPNSASWSFDGSLLAISLGPHVAIYDPQTNLVRRTISSPESATTVAVRFIGKAGRHLAMVGRQDLTVWDLVTESVQWSHHTEALIQDIIPHPREDSFAIFHSNPDGDKTTASVFHVKSPSAVSEQTIPYRFQSIALFAASEPAFNFVGITTNWAIVSFGEKAIQPDTEGTSSSQIPVNAGPRARTLFQDIFGASAFEQLSAEQSGVQSFSTAVLPRSNAPVAALDRPSHLLPPISTIFDTFMSEFLHARPRSPVPTPKAEQVPETGDMDVDIPETVVLRDQQTRLVTQEEIDGLVDLFKSHVVDLKYTTSVNPNGKVDIPTKSLVNGKLHHVPSVSPASAERKLNGSTSTPKPVIKTPALTIPSPAPAPSVPQEATPQSSKKRKKSLN</sequence>
<evidence type="ECO:0000256" key="4">
    <source>
        <dbReference type="ARBA" id="ARBA00022574"/>
    </source>
</evidence>
<keyword evidence="7" id="KW-0539">Nucleus</keyword>
<evidence type="ECO:0000256" key="5">
    <source>
        <dbReference type="ARBA" id="ARBA00022737"/>
    </source>
</evidence>
<dbReference type="Proteomes" id="UP000054549">
    <property type="component" value="Unassembled WGS sequence"/>
</dbReference>
<dbReference type="SUPFAM" id="SSF101908">
    <property type="entry name" value="Putative isomerase YbhE"/>
    <property type="match status" value="1"/>
</dbReference>
<evidence type="ECO:0000256" key="7">
    <source>
        <dbReference type="ARBA" id="ARBA00023242"/>
    </source>
</evidence>
<dbReference type="SUPFAM" id="SSF50978">
    <property type="entry name" value="WD40 repeat-like"/>
    <property type="match status" value="1"/>
</dbReference>
<dbReference type="InterPro" id="IPR057644">
    <property type="entry name" value="Beta-prop_WDR75_2nd"/>
</dbReference>
<evidence type="ECO:0000313" key="11">
    <source>
        <dbReference type="EMBL" id="KIL71460.1"/>
    </source>
</evidence>
<evidence type="ECO:0000256" key="1">
    <source>
        <dbReference type="ARBA" id="ARBA00004604"/>
    </source>
</evidence>
<dbReference type="GO" id="GO:0032040">
    <property type="term" value="C:small-subunit processome"/>
    <property type="evidence" value="ECO:0007669"/>
    <property type="project" value="InterPro"/>
</dbReference>
<feature type="repeat" description="WD" evidence="8">
    <location>
        <begin position="128"/>
        <end position="150"/>
    </location>
</feature>
<dbReference type="Gene3D" id="2.130.10.10">
    <property type="entry name" value="YVTN repeat-like/Quinoprotein amine dehydrogenase"/>
    <property type="match status" value="3"/>
</dbReference>
<dbReference type="InterPro" id="IPR053826">
    <property type="entry name" value="WDR75"/>
</dbReference>